<keyword evidence="1" id="KW-0472">Membrane</keyword>
<evidence type="ECO:0000313" key="2">
    <source>
        <dbReference type="EMBL" id="KAK9679144.1"/>
    </source>
</evidence>
<dbReference type="Proteomes" id="UP001458880">
    <property type="component" value="Unassembled WGS sequence"/>
</dbReference>
<keyword evidence="1" id="KW-0812">Transmembrane</keyword>
<proteinExistence type="predicted"/>
<dbReference type="AlphaFoldDB" id="A0AAW1HRQ5"/>
<protein>
    <submittedName>
        <fullName evidence="2">Uncharacterized protein</fullName>
    </submittedName>
</protein>
<evidence type="ECO:0000313" key="3">
    <source>
        <dbReference type="Proteomes" id="UP001458880"/>
    </source>
</evidence>
<name>A0AAW1HRQ5_POPJA</name>
<reference evidence="2 3" key="1">
    <citation type="journal article" date="2024" name="BMC Genomics">
        <title>De novo assembly and annotation of Popillia japonica's genome with initial clues to its potential as an invasive pest.</title>
        <authorList>
            <person name="Cucini C."/>
            <person name="Boschi S."/>
            <person name="Funari R."/>
            <person name="Cardaioli E."/>
            <person name="Iannotti N."/>
            <person name="Marturano G."/>
            <person name="Paoli F."/>
            <person name="Bruttini M."/>
            <person name="Carapelli A."/>
            <person name="Frati F."/>
            <person name="Nardi F."/>
        </authorList>
    </citation>
    <scope>NUCLEOTIDE SEQUENCE [LARGE SCALE GENOMIC DNA]</scope>
    <source>
        <strain evidence="2">DMR45628</strain>
    </source>
</reference>
<gene>
    <name evidence="2" type="ORF">QE152_g40241</name>
</gene>
<organism evidence="2 3">
    <name type="scientific">Popillia japonica</name>
    <name type="common">Japanese beetle</name>
    <dbReference type="NCBI Taxonomy" id="7064"/>
    <lineage>
        <taxon>Eukaryota</taxon>
        <taxon>Metazoa</taxon>
        <taxon>Ecdysozoa</taxon>
        <taxon>Arthropoda</taxon>
        <taxon>Hexapoda</taxon>
        <taxon>Insecta</taxon>
        <taxon>Pterygota</taxon>
        <taxon>Neoptera</taxon>
        <taxon>Endopterygota</taxon>
        <taxon>Coleoptera</taxon>
        <taxon>Polyphaga</taxon>
        <taxon>Scarabaeiformia</taxon>
        <taxon>Scarabaeidae</taxon>
        <taxon>Rutelinae</taxon>
        <taxon>Popillia</taxon>
    </lineage>
</organism>
<feature type="transmembrane region" description="Helical" evidence="1">
    <location>
        <begin position="23"/>
        <end position="46"/>
    </location>
</feature>
<accession>A0AAW1HRQ5</accession>
<comment type="caution">
    <text evidence="2">The sequence shown here is derived from an EMBL/GenBank/DDBJ whole genome shotgun (WGS) entry which is preliminary data.</text>
</comment>
<feature type="transmembrane region" description="Helical" evidence="1">
    <location>
        <begin position="58"/>
        <end position="77"/>
    </location>
</feature>
<dbReference type="EMBL" id="JASPKY010001079">
    <property type="protein sequence ID" value="KAK9679144.1"/>
    <property type="molecule type" value="Genomic_DNA"/>
</dbReference>
<sequence>MDEIEFRAVKKHFWMAQKTTTEILNILLGVHGGSTPSFATISFWVSSNLEPRSGRSKIAMLGVHGGSTPSFATISFWSSVTISKERKLRYKPAASKKLIKSFNILLLSLAFVELTTPTRSAGDCKIDWPPPYNSNIVVDSMEMCVHIHYRP</sequence>
<keyword evidence="1" id="KW-1133">Transmembrane helix</keyword>
<evidence type="ECO:0000256" key="1">
    <source>
        <dbReference type="SAM" id="Phobius"/>
    </source>
</evidence>
<keyword evidence="3" id="KW-1185">Reference proteome</keyword>